<dbReference type="PANTHER" id="PTHR11550:SF0">
    <property type="entry name" value="CTP SYNTHASE-RELATED"/>
    <property type="match status" value="1"/>
</dbReference>
<gene>
    <name evidence="13" type="ORF">FHL15_002324</name>
</gene>
<feature type="transmembrane region" description="Helical" evidence="10">
    <location>
        <begin position="669"/>
        <end position="690"/>
    </location>
</feature>
<evidence type="ECO:0000313" key="14">
    <source>
        <dbReference type="Proteomes" id="UP000319160"/>
    </source>
</evidence>
<evidence type="ECO:0000256" key="7">
    <source>
        <dbReference type="ARBA" id="ARBA00022975"/>
    </source>
</evidence>
<keyword evidence="6 9" id="KW-0315">Glutamine amidotransferase</keyword>
<dbReference type="Gene3D" id="3.40.50.2000">
    <property type="entry name" value="Glycogen Phosphorylase B"/>
    <property type="match status" value="1"/>
</dbReference>
<dbReference type="InterPro" id="IPR004468">
    <property type="entry name" value="CTP_synthase"/>
</dbReference>
<dbReference type="EMBL" id="VFLP01000008">
    <property type="protein sequence ID" value="TRX97018.1"/>
    <property type="molecule type" value="Genomic_DNA"/>
</dbReference>
<dbReference type="Pfam" id="PF00117">
    <property type="entry name" value="GATase"/>
    <property type="match status" value="1"/>
</dbReference>
<dbReference type="FunFam" id="3.40.50.880:FF:000005">
    <property type="entry name" value="CTP synthase"/>
    <property type="match status" value="1"/>
</dbReference>
<evidence type="ECO:0000256" key="6">
    <source>
        <dbReference type="ARBA" id="ARBA00022962"/>
    </source>
</evidence>
<dbReference type="AlphaFoldDB" id="A0A553I9Z3"/>
<evidence type="ECO:0000256" key="4">
    <source>
        <dbReference type="ARBA" id="ARBA00022741"/>
    </source>
</evidence>
<keyword evidence="5 9" id="KW-0067">ATP-binding</keyword>
<comment type="similarity">
    <text evidence="2 9">Belongs to the CTP synthase family.</text>
</comment>
<dbReference type="GO" id="GO:0019856">
    <property type="term" value="P:pyrimidine nucleobase biosynthetic process"/>
    <property type="evidence" value="ECO:0007669"/>
    <property type="project" value="TreeGrafter"/>
</dbReference>
<evidence type="ECO:0000256" key="8">
    <source>
        <dbReference type="ARBA" id="ARBA00047781"/>
    </source>
</evidence>
<dbReference type="SUPFAM" id="SSF52540">
    <property type="entry name" value="P-loop containing nucleoside triphosphate hydrolases"/>
    <property type="match status" value="1"/>
</dbReference>
<keyword evidence="7 9" id="KW-0665">Pyrimidine biosynthesis</keyword>
<dbReference type="GO" id="GO:0044210">
    <property type="term" value="P:'de novo' CTP biosynthetic process"/>
    <property type="evidence" value="ECO:0007669"/>
    <property type="project" value="UniProtKB-UniRule"/>
</dbReference>
<dbReference type="InterPro" id="IPR027417">
    <property type="entry name" value="P-loop_NTPase"/>
</dbReference>
<evidence type="ECO:0000256" key="3">
    <source>
        <dbReference type="ARBA" id="ARBA00022598"/>
    </source>
</evidence>
<comment type="catalytic activity">
    <reaction evidence="8 9">
        <text>UTP + L-glutamine + ATP + H2O = CTP + L-glutamate + ADP + phosphate + 2 H(+)</text>
        <dbReference type="Rhea" id="RHEA:26426"/>
        <dbReference type="ChEBI" id="CHEBI:15377"/>
        <dbReference type="ChEBI" id="CHEBI:15378"/>
        <dbReference type="ChEBI" id="CHEBI:29985"/>
        <dbReference type="ChEBI" id="CHEBI:30616"/>
        <dbReference type="ChEBI" id="CHEBI:37563"/>
        <dbReference type="ChEBI" id="CHEBI:43474"/>
        <dbReference type="ChEBI" id="CHEBI:46398"/>
        <dbReference type="ChEBI" id="CHEBI:58359"/>
        <dbReference type="ChEBI" id="CHEBI:456216"/>
        <dbReference type="EC" id="6.3.4.2"/>
    </reaction>
</comment>
<sequence length="1028" mass="112722">MAPAEHGECFVLGSGSEVDLDLGNYERYLSLSLTGDNNITTGKVYLDVISKERKGAYLGRTVQIVPHVVDAIKDWIKRVAHTCVDGSGEEPDVCIIELGGTVGDIESMPFLEALTQLRHEAGSTNFVTIMVSYVPVIHGEQKTKPTQHAVKTVRSHGLIPDVVPLLLREQKMVPLLLSKMSLSTESVPKPRVAKGEQLWEAWRTAATAEHKATVNIALVGKYVSSPDAYMSVTKALEHSAMHLRLNLKLLWIDAEHLEPDMQTAEPDKYQKAWDTLHAASGLIVPGGFGKRGVLGMMLASKWAREQSIPFLGVCLGFQVAVMQFARDHCSLPNADSEEFDAATKEPVIVYMPELDRENMGGTMRLGLHETLFQEGSEWAKIRALYGGVQGVKERHRHRYEVNPQFVDRLTEAGIHFVGKDETGQRMEIFEMKNHPYFVGTQFHAEYQSRVLAPSKPYLGFVAASAGCLDEVIKTQLLGVTMCSSSGTYNALKHQQLRLLHFDSWTHMHYWHSCMISFSHSATASALSLVHILKNYTVQHTQDSSTAHGRYRNPVLKTTEMSPLTIILWSTLGGLLIATAAVLLLLPSQYKKPSITGNASVSVQILVLGDIGRSPRMQYHALSIAKHGGTVHLIGYHESPPHPDLLTSPNVTIHPLALPPRILRSSSIPFMIAGPLKVLWQIGTLFLVLGYTTPASTWLLVQNPPSIPTLAIALLISILRNTRLMIDWHNYGWTILAGTKGRSHPFVAISKAYEIALGQCAPTASITVTHAMARELQNPPYDIQSPIVTLHDRPASIFQPLSSPSERESFLTRLPEMAPFAASILSGATRLVVSSTSWTPDEDFSLLLDALVSYSRPDPDSDSDAQRTRAPILAIITGKGPQKEHYTSRIAALQKSGALHNVHVLTAWLSMADYASLLRAADLGVCLHMSSSGVDLPMKVVDMFGSGLPVAAYAGYASFGELVKEGVNGVGFETADQLAGLLARLLGGGDGGKGEEELARLRKGAKEESGRRWDEEWDRVLGRVFGFTE</sequence>
<dbReference type="GO" id="GO:0005524">
    <property type="term" value="F:ATP binding"/>
    <property type="evidence" value="ECO:0007669"/>
    <property type="project" value="UniProtKB-KW"/>
</dbReference>
<dbReference type="InterPro" id="IPR017456">
    <property type="entry name" value="CTP_synthase_N"/>
</dbReference>
<comment type="caution">
    <text evidence="13">The sequence shown here is derived from an EMBL/GenBank/DDBJ whole genome shotgun (WGS) entry which is preliminary data.</text>
</comment>
<dbReference type="Gene3D" id="3.40.50.300">
    <property type="entry name" value="P-loop containing nucleotide triphosphate hydrolases"/>
    <property type="match status" value="1"/>
</dbReference>
<dbReference type="UniPathway" id="UPA00159">
    <property type="reaction ID" value="UER00277"/>
</dbReference>
<dbReference type="FunFam" id="3.40.50.2000:FF:000162">
    <property type="entry name" value="Beta-1,4-mannosyltransferase (Alg1), putative"/>
    <property type="match status" value="1"/>
</dbReference>
<dbReference type="InterPro" id="IPR033828">
    <property type="entry name" value="GATase1_CTP_Synthase"/>
</dbReference>
<reference evidence="14" key="1">
    <citation type="submission" date="2019-06" db="EMBL/GenBank/DDBJ databases">
        <title>Draft genome sequence of the griseofulvin-producing fungus Xylaria cubensis strain G536.</title>
        <authorList>
            <person name="Mead M.E."/>
            <person name="Raja H.A."/>
            <person name="Steenwyk J.L."/>
            <person name="Knowles S.L."/>
            <person name="Oberlies N.H."/>
            <person name="Rokas A."/>
        </authorList>
    </citation>
    <scope>NUCLEOTIDE SEQUENCE [LARGE SCALE GENOMIC DNA]</scope>
    <source>
        <strain evidence="14">G536</strain>
    </source>
</reference>
<dbReference type="PROSITE" id="PS51273">
    <property type="entry name" value="GATASE_TYPE_1"/>
    <property type="match status" value="1"/>
</dbReference>
<comment type="pathway">
    <text evidence="1 9">Pyrimidine metabolism; CTP biosynthesis via de novo pathway; CTP from UDP: step 2/2.</text>
</comment>
<dbReference type="GO" id="GO:0005737">
    <property type="term" value="C:cytoplasm"/>
    <property type="evidence" value="ECO:0007669"/>
    <property type="project" value="TreeGrafter"/>
</dbReference>
<dbReference type="InterPro" id="IPR017926">
    <property type="entry name" value="GATASE"/>
</dbReference>
<proteinExistence type="inferred from homology"/>
<dbReference type="STRING" id="2512241.A0A553I9Z3"/>
<keyword evidence="14" id="KW-1185">Reference proteome</keyword>
<dbReference type="EC" id="6.3.4.2" evidence="9"/>
<feature type="transmembrane region" description="Helical" evidence="10">
    <location>
        <begin position="565"/>
        <end position="585"/>
    </location>
</feature>
<organism evidence="13 14">
    <name type="scientific">Xylaria flabelliformis</name>
    <dbReference type="NCBI Taxonomy" id="2512241"/>
    <lineage>
        <taxon>Eukaryota</taxon>
        <taxon>Fungi</taxon>
        <taxon>Dikarya</taxon>
        <taxon>Ascomycota</taxon>
        <taxon>Pezizomycotina</taxon>
        <taxon>Sordariomycetes</taxon>
        <taxon>Xylariomycetidae</taxon>
        <taxon>Xylariales</taxon>
        <taxon>Xylariaceae</taxon>
        <taxon>Xylaria</taxon>
    </lineage>
</organism>
<feature type="domain" description="Glutamine amidotransferase" evidence="11">
    <location>
        <begin position="227"/>
        <end position="453"/>
    </location>
</feature>
<keyword evidence="10" id="KW-0812">Transmembrane</keyword>
<evidence type="ECO:0000259" key="11">
    <source>
        <dbReference type="Pfam" id="PF00117"/>
    </source>
</evidence>
<evidence type="ECO:0000259" key="12">
    <source>
        <dbReference type="Pfam" id="PF06418"/>
    </source>
</evidence>
<dbReference type="OrthoDB" id="1739076at2759"/>
<dbReference type="Pfam" id="PF06418">
    <property type="entry name" value="CTP_synth_N"/>
    <property type="match status" value="1"/>
</dbReference>
<dbReference type="Gene3D" id="3.40.50.880">
    <property type="match status" value="1"/>
</dbReference>
<dbReference type="CDD" id="cd01746">
    <property type="entry name" value="GATase1_CTP_Synthase"/>
    <property type="match status" value="1"/>
</dbReference>
<evidence type="ECO:0000256" key="5">
    <source>
        <dbReference type="ARBA" id="ARBA00022840"/>
    </source>
</evidence>
<dbReference type="GO" id="GO:0003883">
    <property type="term" value="F:CTP synthase activity"/>
    <property type="evidence" value="ECO:0007669"/>
    <property type="project" value="UniProtKB-UniRule"/>
</dbReference>
<keyword evidence="10" id="KW-0472">Membrane</keyword>
<accession>A0A553I9Z3</accession>
<dbReference type="SUPFAM" id="SSF52317">
    <property type="entry name" value="Class I glutamine amidotransferase-like"/>
    <property type="match status" value="1"/>
</dbReference>
<evidence type="ECO:0000256" key="9">
    <source>
        <dbReference type="RuleBase" id="RU810713"/>
    </source>
</evidence>
<evidence type="ECO:0000313" key="13">
    <source>
        <dbReference type="EMBL" id="TRX97018.1"/>
    </source>
</evidence>
<dbReference type="InterPro" id="IPR029062">
    <property type="entry name" value="Class_I_gatase-like"/>
</dbReference>
<comment type="function">
    <text evidence="9">Catalyzes the ATP-dependent amination of UTP to CTP with either L-glutamine or ammonia as the source of nitrogen.</text>
</comment>
<keyword evidence="3 9" id="KW-0436">Ligase</keyword>
<name>A0A553I9Z3_9PEZI</name>
<keyword evidence="10" id="KW-1133">Transmembrane helix</keyword>
<dbReference type="PANTHER" id="PTHR11550">
    <property type="entry name" value="CTP SYNTHASE"/>
    <property type="match status" value="1"/>
</dbReference>
<feature type="domain" description="CTP synthase N-terminal" evidence="12">
    <location>
        <begin position="1"/>
        <end position="197"/>
    </location>
</feature>
<dbReference type="GO" id="GO:0042802">
    <property type="term" value="F:identical protein binding"/>
    <property type="evidence" value="ECO:0007669"/>
    <property type="project" value="TreeGrafter"/>
</dbReference>
<protein>
    <recommendedName>
        <fullName evidence="9">CTP synthase</fullName>
        <ecNumber evidence="9">6.3.4.2</ecNumber>
    </recommendedName>
    <alternativeName>
        <fullName evidence="9">UTP--ammonia ligase</fullName>
    </alternativeName>
</protein>
<dbReference type="Proteomes" id="UP000319160">
    <property type="component" value="Unassembled WGS sequence"/>
</dbReference>
<dbReference type="SUPFAM" id="SSF53756">
    <property type="entry name" value="UDP-Glycosyltransferase/glycogen phosphorylase"/>
    <property type="match status" value="1"/>
</dbReference>
<keyword evidence="4 9" id="KW-0547">Nucleotide-binding</keyword>
<evidence type="ECO:0000256" key="10">
    <source>
        <dbReference type="SAM" id="Phobius"/>
    </source>
</evidence>
<evidence type="ECO:0000256" key="1">
    <source>
        <dbReference type="ARBA" id="ARBA00005171"/>
    </source>
</evidence>
<evidence type="ECO:0000256" key="2">
    <source>
        <dbReference type="ARBA" id="ARBA00007533"/>
    </source>
</evidence>
<dbReference type="GO" id="GO:0097268">
    <property type="term" value="C:cytoophidium"/>
    <property type="evidence" value="ECO:0007669"/>
    <property type="project" value="TreeGrafter"/>
</dbReference>